<dbReference type="InterPro" id="IPR007314">
    <property type="entry name" value="Cofac_haem-bd_dom"/>
</dbReference>
<dbReference type="OrthoDB" id="8300214at2759"/>
<evidence type="ECO:0000259" key="1">
    <source>
        <dbReference type="Pfam" id="PF04187"/>
    </source>
</evidence>
<proteinExistence type="predicted"/>
<gene>
    <name evidence="2" type="ORF">Ctob_009578</name>
</gene>
<sequence length="159" mass="18168">MDREQFSSYAKRRSILYDTRAGSFISPDPRAHILSALQRSAVDGVLPRVIFAGEEHTHPLHHAMQYELIKAVNEMDDQPLMIGLEMCWRQHQRALDAFVFGDGSFEKLAKRTAWKLTWGYDLNHYAKVLAYARKERIRVVGLNAPYQLVITVGQPGDAI</sequence>
<organism evidence="2 3">
    <name type="scientific">Chrysochromulina tobinii</name>
    <dbReference type="NCBI Taxonomy" id="1460289"/>
    <lineage>
        <taxon>Eukaryota</taxon>
        <taxon>Haptista</taxon>
        <taxon>Haptophyta</taxon>
        <taxon>Prymnesiophyceae</taxon>
        <taxon>Prymnesiales</taxon>
        <taxon>Chrysochromulinaceae</taxon>
        <taxon>Chrysochromulina</taxon>
    </lineage>
</organism>
<dbReference type="EMBL" id="JWZX01002221">
    <property type="protein sequence ID" value="KOO30469.1"/>
    <property type="molecule type" value="Genomic_DNA"/>
</dbReference>
<accession>A0A0M0JVC5</accession>
<name>A0A0M0JVC5_9EUKA</name>
<evidence type="ECO:0000313" key="3">
    <source>
        <dbReference type="Proteomes" id="UP000037460"/>
    </source>
</evidence>
<feature type="domain" description="Haem-binding uptake Tiki superfamily ChaN" evidence="1">
    <location>
        <begin position="48"/>
        <end position="156"/>
    </location>
</feature>
<dbReference type="SUPFAM" id="SSF159501">
    <property type="entry name" value="EreA/ChaN-like"/>
    <property type="match status" value="1"/>
</dbReference>
<keyword evidence="3" id="KW-1185">Reference proteome</keyword>
<dbReference type="Proteomes" id="UP000037460">
    <property type="component" value="Unassembled WGS sequence"/>
</dbReference>
<dbReference type="Gene3D" id="3.40.50.11550">
    <property type="match status" value="1"/>
</dbReference>
<dbReference type="Pfam" id="PF04187">
    <property type="entry name" value="Cofac_haem_bdg"/>
    <property type="match status" value="1"/>
</dbReference>
<evidence type="ECO:0000313" key="2">
    <source>
        <dbReference type="EMBL" id="KOO30469.1"/>
    </source>
</evidence>
<reference evidence="3" key="1">
    <citation type="journal article" date="2015" name="PLoS Genet.">
        <title>Genome Sequence and Transcriptome Analyses of Chrysochromulina tobin: Metabolic Tools for Enhanced Algal Fitness in the Prominent Order Prymnesiales (Haptophyceae).</title>
        <authorList>
            <person name="Hovde B.T."/>
            <person name="Deodato C.R."/>
            <person name="Hunsperger H.M."/>
            <person name="Ryken S.A."/>
            <person name="Yost W."/>
            <person name="Jha R.K."/>
            <person name="Patterson J."/>
            <person name="Monnat R.J. Jr."/>
            <person name="Barlow S.B."/>
            <person name="Starkenburg S.R."/>
            <person name="Cattolico R.A."/>
        </authorList>
    </citation>
    <scope>NUCLEOTIDE SEQUENCE</scope>
    <source>
        <strain evidence="3">CCMP291</strain>
    </source>
</reference>
<comment type="caution">
    <text evidence="2">The sequence shown here is derived from an EMBL/GenBank/DDBJ whole genome shotgun (WGS) entry which is preliminary data.</text>
</comment>
<protein>
    <submittedName>
        <fullName evidence="2">Iron-regulated protein</fullName>
    </submittedName>
</protein>
<dbReference type="AlphaFoldDB" id="A0A0M0JVC5"/>